<dbReference type="InterPro" id="IPR036390">
    <property type="entry name" value="WH_DNA-bd_sf"/>
</dbReference>
<evidence type="ECO:0000313" key="2">
    <source>
        <dbReference type="EMBL" id="MCM2391398.1"/>
    </source>
</evidence>
<organism evidence="2 3">
    <name type="scientific">Streptomyces albipurpureus</name>
    <dbReference type="NCBI Taxonomy" id="2897419"/>
    <lineage>
        <taxon>Bacteria</taxon>
        <taxon>Bacillati</taxon>
        <taxon>Actinomycetota</taxon>
        <taxon>Actinomycetes</taxon>
        <taxon>Kitasatosporales</taxon>
        <taxon>Streptomycetaceae</taxon>
        <taxon>Streptomyces</taxon>
    </lineage>
</organism>
<reference evidence="2" key="1">
    <citation type="submission" date="2022-06" db="EMBL/GenBank/DDBJ databases">
        <title>Genome public.</title>
        <authorList>
            <person name="Sun Q."/>
        </authorList>
    </citation>
    <scope>NUCLEOTIDE SEQUENCE</scope>
    <source>
        <strain evidence="2">CWNU-1</strain>
    </source>
</reference>
<dbReference type="PROSITE" id="PS50043">
    <property type="entry name" value="HTH_LUXR_2"/>
    <property type="match status" value="1"/>
</dbReference>
<dbReference type="Gene3D" id="1.10.10.10">
    <property type="entry name" value="Winged helix-like DNA-binding domain superfamily/Winged helix DNA-binding domain"/>
    <property type="match status" value="2"/>
</dbReference>
<gene>
    <name evidence="2" type="ORF">NBG84_24435</name>
</gene>
<dbReference type="InterPro" id="IPR036388">
    <property type="entry name" value="WH-like_DNA-bd_sf"/>
</dbReference>
<evidence type="ECO:0000313" key="3">
    <source>
        <dbReference type="Proteomes" id="UP001431429"/>
    </source>
</evidence>
<dbReference type="SMART" id="SM00421">
    <property type="entry name" value="HTH_LUXR"/>
    <property type="match status" value="1"/>
</dbReference>
<dbReference type="Pfam" id="PF00196">
    <property type="entry name" value="GerE"/>
    <property type="match status" value="1"/>
</dbReference>
<dbReference type="InterPro" id="IPR002831">
    <property type="entry name" value="Tscrpt_reg_TrmB_N"/>
</dbReference>
<sequence length="325" mass="36375">MTRSADMVGVPDRRLTALGIPADDEHLYRALLIRPRATVAELAAATGWETARVRRRIRSLEQREMLTRLTGRPLRFSPAPPDAVVEVLALQRREEIERARLAAAVLGDEFRLAARRADEGPALHLLSGRERVARKVALIQRSAQEELLVLDRPPYAVPFERAQGEVRRRTVHDHRAVERPARCEESRTLDDVPLNLVIADRRIALVALDPSGDALVLHPSALLDGLVALHGLLWERSLPLWPERSRPTDELSAEDAHLLTLSASGLTDQAIARRLGVAQRTVERRMRRIMDVLGARTRFQAGLRAAHRGVITAGCSDRGTYPHHW</sequence>
<dbReference type="PANTHER" id="PTHR34293">
    <property type="entry name" value="HTH-TYPE TRANSCRIPTIONAL REGULATOR TRMBL2"/>
    <property type="match status" value="1"/>
</dbReference>
<dbReference type="RefSeq" id="WP_250921728.1">
    <property type="nucleotide sequence ID" value="NZ_JAMQAW010000030.1"/>
</dbReference>
<dbReference type="InterPro" id="IPR000792">
    <property type="entry name" value="Tscrpt_reg_LuxR_C"/>
</dbReference>
<dbReference type="InterPro" id="IPR016032">
    <property type="entry name" value="Sig_transdc_resp-reg_C-effctor"/>
</dbReference>
<dbReference type="Proteomes" id="UP001431429">
    <property type="component" value="Unassembled WGS sequence"/>
</dbReference>
<dbReference type="SUPFAM" id="SSF46785">
    <property type="entry name" value="Winged helix' DNA-binding domain"/>
    <property type="match status" value="1"/>
</dbReference>
<dbReference type="EMBL" id="JAMQAW010000030">
    <property type="protein sequence ID" value="MCM2391398.1"/>
    <property type="molecule type" value="Genomic_DNA"/>
</dbReference>
<proteinExistence type="predicted"/>
<accession>A0ABT0US62</accession>
<comment type="caution">
    <text evidence="2">The sequence shown here is derived from an EMBL/GenBank/DDBJ whole genome shotgun (WGS) entry which is preliminary data.</text>
</comment>
<name>A0ABT0US62_9ACTN</name>
<dbReference type="PANTHER" id="PTHR34293:SF1">
    <property type="entry name" value="HTH-TYPE TRANSCRIPTIONAL REGULATOR TRMBL2"/>
    <property type="match status" value="1"/>
</dbReference>
<dbReference type="InterPro" id="IPR051797">
    <property type="entry name" value="TrmB-like"/>
</dbReference>
<evidence type="ECO:0000259" key="1">
    <source>
        <dbReference type="PROSITE" id="PS50043"/>
    </source>
</evidence>
<dbReference type="Pfam" id="PF01978">
    <property type="entry name" value="TrmB"/>
    <property type="match status" value="1"/>
</dbReference>
<feature type="domain" description="HTH luxR-type" evidence="1">
    <location>
        <begin position="244"/>
        <end position="309"/>
    </location>
</feature>
<dbReference type="SUPFAM" id="SSF46894">
    <property type="entry name" value="C-terminal effector domain of the bipartite response regulators"/>
    <property type="match status" value="1"/>
</dbReference>
<keyword evidence="3" id="KW-1185">Reference proteome</keyword>
<protein>
    <submittedName>
        <fullName evidence="2">LuxR C-terminal-related transcriptional regulator</fullName>
    </submittedName>
</protein>